<gene>
    <name evidence="1" type="ORF">IPJ48_18235</name>
</gene>
<comment type="caution">
    <text evidence="1">The sequence shown here is derived from an EMBL/GenBank/DDBJ whole genome shotgun (WGS) entry which is preliminary data.</text>
</comment>
<evidence type="ECO:0000313" key="1">
    <source>
        <dbReference type="EMBL" id="MBK7424855.1"/>
    </source>
</evidence>
<dbReference type="Proteomes" id="UP000886602">
    <property type="component" value="Unassembled WGS sequence"/>
</dbReference>
<reference evidence="1" key="1">
    <citation type="submission" date="2020-10" db="EMBL/GenBank/DDBJ databases">
        <title>Connecting structure to function with the recovery of over 1000 high-quality activated sludge metagenome-assembled genomes encoding full-length rRNA genes using long-read sequencing.</title>
        <authorList>
            <person name="Singleton C.M."/>
            <person name="Petriglieri F."/>
            <person name="Kristensen J.M."/>
            <person name="Kirkegaard R.H."/>
            <person name="Michaelsen T.Y."/>
            <person name="Andersen M.H."/>
            <person name="Karst S.M."/>
            <person name="Dueholm M.S."/>
            <person name="Nielsen P.H."/>
            <person name="Albertsen M."/>
        </authorList>
    </citation>
    <scope>NUCLEOTIDE SEQUENCE</scope>
    <source>
        <strain evidence="1">EsbW_18-Q3-R4-48_MAXAC.044</strain>
    </source>
</reference>
<dbReference type="CDD" id="cd08054">
    <property type="entry name" value="gp6"/>
    <property type="match status" value="1"/>
</dbReference>
<dbReference type="Gene3D" id="1.10.3230.30">
    <property type="entry name" value="Phage gp6-like head-tail connector protein"/>
    <property type="match status" value="1"/>
</dbReference>
<proteinExistence type="predicted"/>
<sequence length="158" mass="15985">MSVLGLETFKAHVGLSGSEQDAAAQRILDAAEAAVARVIDSPLRVGTYTYTAPSGGRVVLPHVNVTAVTSPAGVTVDAATGIAAGSFSAGDVLTYTAGFDALPADLELAVLELARHMWASTIRKGGNRAVESAAALGGYLLPAAVESLLAPHRSLGFA</sequence>
<dbReference type="AlphaFoldDB" id="A0A9D7F9U8"/>
<dbReference type="EMBL" id="JADJNC010000056">
    <property type="protein sequence ID" value="MBK7424855.1"/>
    <property type="molecule type" value="Genomic_DNA"/>
</dbReference>
<protein>
    <recommendedName>
        <fullName evidence="3">Phage gp6-like head-tail connector protein</fullName>
    </recommendedName>
</protein>
<organism evidence="1 2">
    <name type="scientific">Candidatus Propionivibrio dominans</name>
    <dbReference type="NCBI Taxonomy" id="2954373"/>
    <lineage>
        <taxon>Bacteria</taxon>
        <taxon>Pseudomonadati</taxon>
        <taxon>Pseudomonadota</taxon>
        <taxon>Betaproteobacteria</taxon>
        <taxon>Rhodocyclales</taxon>
        <taxon>Rhodocyclaceae</taxon>
        <taxon>Propionivibrio</taxon>
    </lineage>
</organism>
<accession>A0A9D7F9U8</accession>
<name>A0A9D7F9U8_9RHOO</name>
<evidence type="ECO:0008006" key="3">
    <source>
        <dbReference type="Google" id="ProtNLM"/>
    </source>
</evidence>
<evidence type="ECO:0000313" key="2">
    <source>
        <dbReference type="Proteomes" id="UP000886602"/>
    </source>
</evidence>